<comment type="caution">
    <text evidence="6">The sequence shown here is derived from an EMBL/GenBank/DDBJ whole genome shotgun (WGS) entry which is preliminary data.</text>
</comment>
<dbReference type="InterPro" id="IPR058163">
    <property type="entry name" value="LysR-type_TF_proteobact-type"/>
</dbReference>
<dbReference type="RefSeq" id="WP_207861896.1">
    <property type="nucleotide sequence ID" value="NZ_JAFREP010000029.1"/>
</dbReference>
<evidence type="ECO:0000256" key="2">
    <source>
        <dbReference type="ARBA" id="ARBA00023015"/>
    </source>
</evidence>
<evidence type="ECO:0000256" key="4">
    <source>
        <dbReference type="ARBA" id="ARBA00023163"/>
    </source>
</evidence>
<dbReference type="GO" id="GO:0006351">
    <property type="term" value="P:DNA-templated transcription"/>
    <property type="evidence" value="ECO:0007669"/>
    <property type="project" value="TreeGrafter"/>
</dbReference>
<keyword evidence="4" id="KW-0804">Transcription</keyword>
<dbReference type="SUPFAM" id="SSF53850">
    <property type="entry name" value="Periplasmic binding protein-like II"/>
    <property type="match status" value="1"/>
</dbReference>
<feature type="domain" description="HTH lysR-type" evidence="5">
    <location>
        <begin position="6"/>
        <end position="63"/>
    </location>
</feature>
<dbReference type="Pfam" id="PF00126">
    <property type="entry name" value="HTH_1"/>
    <property type="match status" value="1"/>
</dbReference>
<dbReference type="Proteomes" id="UP000664417">
    <property type="component" value="Unassembled WGS sequence"/>
</dbReference>
<dbReference type="InterPro" id="IPR005119">
    <property type="entry name" value="LysR_subst-bd"/>
</dbReference>
<accession>A0A8J7QD40</accession>
<dbReference type="GO" id="GO:0043565">
    <property type="term" value="F:sequence-specific DNA binding"/>
    <property type="evidence" value="ECO:0007669"/>
    <property type="project" value="TreeGrafter"/>
</dbReference>
<evidence type="ECO:0000313" key="7">
    <source>
        <dbReference type="Proteomes" id="UP000664417"/>
    </source>
</evidence>
<dbReference type="SUPFAM" id="SSF46785">
    <property type="entry name" value="Winged helix' DNA-binding domain"/>
    <property type="match status" value="1"/>
</dbReference>
<reference evidence="6" key="1">
    <citation type="submission" date="2021-03" db="EMBL/GenBank/DDBJ databases">
        <authorList>
            <person name="Wang G."/>
        </authorList>
    </citation>
    <scope>NUCLEOTIDE SEQUENCE</scope>
    <source>
        <strain evidence="6">KCTC 12899</strain>
    </source>
</reference>
<dbReference type="GO" id="GO:0003700">
    <property type="term" value="F:DNA-binding transcription factor activity"/>
    <property type="evidence" value="ECO:0007669"/>
    <property type="project" value="InterPro"/>
</dbReference>
<protein>
    <submittedName>
        <fullName evidence="6">LysR family transcriptional regulator</fullName>
    </submittedName>
</protein>
<gene>
    <name evidence="6" type="ORF">J3U88_25815</name>
</gene>
<proteinExistence type="inferred from homology"/>
<dbReference type="EMBL" id="JAFREP010000029">
    <property type="protein sequence ID" value="MBO1321924.1"/>
    <property type="molecule type" value="Genomic_DNA"/>
</dbReference>
<dbReference type="PROSITE" id="PS50931">
    <property type="entry name" value="HTH_LYSR"/>
    <property type="match status" value="1"/>
</dbReference>
<dbReference type="InterPro" id="IPR036388">
    <property type="entry name" value="WH-like_DNA-bd_sf"/>
</dbReference>
<dbReference type="Pfam" id="PF03466">
    <property type="entry name" value="LysR_substrate"/>
    <property type="match status" value="2"/>
</dbReference>
<organism evidence="6 7">
    <name type="scientific">Acanthopleuribacter pedis</name>
    <dbReference type="NCBI Taxonomy" id="442870"/>
    <lineage>
        <taxon>Bacteria</taxon>
        <taxon>Pseudomonadati</taxon>
        <taxon>Acidobacteriota</taxon>
        <taxon>Holophagae</taxon>
        <taxon>Acanthopleuribacterales</taxon>
        <taxon>Acanthopleuribacteraceae</taxon>
        <taxon>Acanthopleuribacter</taxon>
    </lineage>
</organism>
<sequence length="300" mass="32917">MTVSSLNWDHLRIFLAVMRARSLRSAAADLGVSHPTMSRRLQALEEQLGLRLLETGGEGVKPTVEAMALLEKAEQVEAAMHAFTRCAENVDPALSGTIRVTAPDMIMSEVLAPDLAAFSRQWPDLVLDVETTYDLADLSGREADIAIRLITPGQSPDERLAGRKATGTATAVYGTGDFWLGWRERAVQQEWVRKTEFADLPIRGVLNNIYLQRAACVAGMGMAILPCFMADGLVPRRSEPIPGADLWVLVHPDLRHNPRLRLFRDHIVDALRGHHDLLMGLTGAANQWDGASENALGRGN</sequence>
<keyword evidence="7" id="KW-1185">Reference proteome</keyword>
<keyword evidence="2" id="KW-0805">Transcription regulation</keyword>
<evidence type="ECO:0000259" key="5">
    <source>
        <dbReference type="PROSITE" id="PS50931"/>
    </source>
</evidence>
<evidence type="ECO:0000256" key="3">
    <source>
        <dbReference type="ARBA" id="ARBA00023125"/>
    </source>
</evidence>
<dbReference type="PANTHER" id="PTHR30537">
    <property type="entry name" value="HTH-TYPE TRANSCRIPTIONAL REGULATOR"/>
    <property type="match status" value="1"/>
</dbReference>
<dbReference type="Gene3D" id="3.40.190.290">
    <property type="match status" value="1"/>
</dbReference>
<keyword evidence="3" id="KW-0238">DNA-binding</keyword>
<comment type="similarity">
    <text evidence="1">Belongs to the LysR transcriptional regulatory family.</text>
</comment>
<name>A0A8J7QD40_9BACT</name>
<evidence type="ECO:0000256" key="1">
    <source>
        <dbReference type="ARBA" id="ARBA00009437"/>
    </source>
</evidence>
<evidence type="ECO:0000313" key="6">
    <source>
        <dbReference type="EMBL" id="MBO1321924.1"/>
    </source>
</evidence>
<dbReference type="AlphaFoldDB" id="A0A8J7QD40"/>
<dbReference type="PANTHER" id="PTHR30537:SF3">
    <property type="entry name" value="TRANSCRIPTIONAL REGULATORY PROTEIN"/>
    <property type="match status" value="1"/>
</dbReference>
<dbReference type="Gene3D" id="3.40.190.10">
    <property type="entry name" value="Periplasmic binding protein-like II"/>
    <property type="match status" value="2"/>
</dbReference>
<dbReference type="Gene3D" id="1.10.10.10">
    <property type="entry name" value="Winged helix-like DNA-binding domain superfamily/Winged helix DNA-binding domain"/>
    <property type="match status" value="1"/>
</dbReference>
<dbReference type="InterPro" id="IPR000847">
    <property type="entry name" value="LysR_HTH_N"/>
</dbReference>
<dbReference type="InterPro" id="IPR036390">
    <property type="entry name" value="WH_DNA-bd_sf"/>
</dbReference>